<dbReference type="PANTHER" id="PTHR22604:SF115">
    <property type="entry name" value="DIHYDRODIOL DEHYDROGENASE, PUTATIVE (AFU_ORTHOLOGUE AFUA_1G07520)-RELATED"/>
    <property type="match status" value="1"/>
</dbReference>
<evidence type="ECO:0000259" key="7">
    <source>
        <dbReference type="Pfam" id="PF22725"/>
    </source>
</evidence>
<evidence type="ECO:0000313" key="9">
    <source>
        <dbReference type="Proteomes" id="UP001150941"/>
    </source>
</evidence>
<evidence type="ECO:0000256" key="4">
    <source>
        <dbReference type="ARBA" id="ARBA00042988"/>
    </source>
</evidence>
<dbReference type="InterPro" id="IPR050984">
    <property type="entry name" value="Gfo/Idh/MocA_domain"/>
</dbReference>
<gene>
    <name evidence="8" type="ORF">N7468_002294</name>
</gene>
<comment type="similarity">
    <text evidence="1">Belongs to the Gfo/Idh/MocA family.</text>
</comment>
<dbReference type="EMBL" id="JAPQKS010000002">
    <property type="protein sequence ID" value="KAJ5247311.1"/>
    <property type="molecule type" value="Genomic_DNA"/>
</dbReference>
<sequence length="355" mass="39039">MVFDLKWGILATGGIAETFTRDLLIAPEKRGTTDVTHTVTAVGSSSKKSSAESFIDRLQIPSPVTAYGSYEEVVKDPAVQAVYIGSPHSHHYQHAMLALHAGKHVLCEKALTINAAQAKRLFELAKQKGLFFMEAVWTRFFPLSIQVRELIQNGAIGEVLRVVSDLSIGVHPETEWSLDHRMVNKDLAGGALLDLGIYSLTWVFQILYHTLPRSQRKPPISHCLAYVTLPGNGTSTAVAMTAFRVGTDPDGHGSAGPSIKIQGTKGHIHVFGPAFAPQWYRVIPSSQPNEPTTVQDVHMPVPEGRGMFWEADEVARCLRDGKLESEGLPWEESLVIMEVLDEVRRQGGTDLLRES</sequence>
<dbReference type="AlphaFoldDB" id="A0A9W9TXD9"/>
<dbReference type="GO" id="GO:0047837">
    <property type="term" value="F:D-xylose 1-dehydrogenase (NADP+) activity"/>
    <property type="evidence" value="ECO:0007669"/>
    <property type="project" value="UniProtKB-EC"/>
</dbReference>
<reference evidence="8" key="2">
    <citation type="journal article" date="2023" name="IMA Fungus">
        <title>Comparative genomic study of the Penicillium genus elucidates a diverse pangenome and 15 lateral gene transfer events.</title>
        <authorList>
            <person name="Petersen C."/>
            <person name="Sorensen T."/>
            <person name="Nielsen M.R."/>
            <person name="Sondergaard T.E."/>
            <person name="Sorensen J.L."/>
            <person name="Fitzpatrick D.A."/>
            <person name="Frisvad J.C."/>
            <person name="Nielsen K.L."/>
        </authorList>
    </citation>
    <scope>NUCLEOTIDE SEQUENCE</scope>
    <source>
        <strain evidence="8">IBT 19713</strain>
    </source>
</reference>
<keyword evidence="2" id="KW-0560">Oxidoreductase</keyword>
<evidence type="ECO:0000256" key="2">
    <source>
        <dbReference type="ARBA" id="ARBA00023002"/>
    </source>
</evidence>
<accession>A0A9W9TXD9</accession>
<reference evidence="8" key="1">
    <citation type="submission" date="2022-11" db="EMBL/GenBank/DDBJ databases">
        <authorList>
            <person name="Petersen C."/>
        </authorList>
    </citation>
    <scope>NUCLEOTIDE SEQUENCE</scope>
    <source>
        <strain evidence="8">IBT 19713</strain>
    </source>
</reference>
<comment type="caution">
    <text evidence="8">The sequence shown here is derived from an EMBL/GenBank/DDBJ whole genome shotgun (WGS) entry which is preliminary data.</text>
</comment>
<evidence type="ECO:0000259" key="6">
    <source>
        <dbReference type="Pfam" id="PF01408"/>
    </source>
</evidence>
<dbReference type="Gene3D" id="3.40.50.720">
    <property type="entry name" value="NAD(P)-binding Rossmann-like Domain"/>
    <property type="match status" value="1"/>
</dbReference>
<dbReference type="GeneID" id="83198894"/>
<feature type="domain" description="Gfo/Idh/MocA-like oxidoreductase N-terminal" evidence="6">
    <location>
        <begin position="6"/>
        <end position="133"/>
    </location>
</feature>
<dbReference type="InterPro" id="IPR036291">
    <property type="entry name" value="NAD(P)-bd_dom_sf"/>
</dbReference>
<organism evidence="8 9">
    <name type="scientific">Penicillium chermesinum</name>
    <dbReference type="NCBI Taxonomy" id="63820"/>
    <lineage>
        <taxon>Eukaryota</taxon>
        <taxon>Fungi</taxon>
        <taxon>Dikarya</taxon>
        <taxon>Ascomycota</taxon>
        <taxon>Pezizomycotina</taxon>
        <taxon>Eurotiomycetes</taxon>
        <taxon>Eurotiomycetidae</taxon>
        <taxon>Eurotiales</taxon>
        <taxon>Aspergillaceae</taxon>
        <taxon>Penicillium</taxon>
    </lineage>
</organism>
<evidence type="ECO:0000313" key="8">
    <source>
        <dbReference type="EMBL" id="KAJ5247311.1"/>
    </source>
</evidence>
<dbReference type="Proteomes" id="UP001150941">
    <property type="component" value="Unassembled WGS sequence"/>
</dbReference>
<protein>
    <recommendedName>
        <fullName evidence="3">D-xylose 1-dehydrogenase (NADP(+), D-xylono-1,5-lactone-forming)</fullName>
        <ecNumber evidence="3">1.1.1.179</ecNumber>
    </recommendedName>
    <alternativeName>
        <fullName evidence="4">D-xylose-NADP dehydrogenase</fullName>
    </alternativeName>
</protein>
<dbReference type="RefSeq" id="XP_058334732.1">
    <property type="nucleotide sequence ID" value="XM_058471591.1"/>
</dbReference>
<proteinExistence type="inferred from homology"/>
<dbReference type="OrthoDB" id="2129491at2759"/>
<dbReference type="GO" id="GO:0000166">
    <property type="term" value="F:nucleotide binding"/>
    <property type="evidence" value="ECO:0007669"/>
    <property type="project" value="InterPro"/>
</dbReference>
<dbReference type="Pfam" id="PF22725">
    <property type="entry name" value="GFO_IDH_MocA_C3"/>
    <property type="match status" value="1"/>
</dbReference>
<dbReference type="SUPFAM" id="SSF55347">
    <property type="entry name" value="Glyceraldehyde-3-phosphate dehydrogenase-like, C-terminal domain"/>
    <property type="match status" value="1"/>
</dbReference>
<dbReference type="Pfam" id="PF01408">
    <property type="entry name" value="GFO_IDH_MocA"/>
    <property type="match status" value="1"/>
</dbReference>
<dbReference type="SUPFAM" id="SSF51735">
    <property type="entry name" value="NAD(P)-binding Rossmann-fold domains"/>
    <property type="match status" value="1"/>
</dbReference>
<dbReference type="EC" id="1.1.1.179" evidence="3"/>
<evidence type="ECO:0000256" key="3">
    <source>
        <dbReference type="ARBA" id="ARBA00038984"/>
    </source>
</evidence>
<comment type="catalytic activity">
    <reaction evidence="5">
        <text>D-xylose + NADP(+) = D-xylono-1,5-lactone + NADPH + H(+)</text>
        <dbReference type="Rhea" id="RHEA:22000"/>
        <dbReference type="ChEBI" id="CHEBI:15378"/>
        <dbReference type="ChEBI" id="CHEBI:15867"/>
        <dbReference type="ChEBI" id="CHEBI:53455"/>
        <dbReference type="ChEBI" id="CHEBI:57783"/>
        <dbReference type="ChEBI" id="CHEBI:58349"/>
        <dbReference type="EC" id="1.1.1.179"/>
    </reaction>
</comment>
<keyword evidence="9" id="KW-1185">Reference proteome</keyword>
<evidence type="ECO:0000256" key="5">
    <source>
        <dbReference type="ARBA" id="ARBA00049233"/>
    </source>
</evidence>
<name>A0A9W9TXD9_9EURO</name>
<dbReference type="PANTHER" id="PTHR22604">
    <property type="entry name" value="OXIDOREDUCTASES"/>
    <property type="match status" value="1"/>
</dbReference>
<dbReference type="InterPro" id="IPR055170">
    <property type="entry name" value="GFO_IDH_MocA-like_dom"/>
</dbReference>
<evidence type="ECO:0000256" key="1">
    <source>
        <dbReference type="ARBA" id="ARBA00010928"/>
    </source>
</evidence>
<feature type="domain" description="GFO/IDH/MocA-like oxidoreductase" evidence="7">
    <location>
        <begin position="146"/>
        <end position="207"/>
    </location>
</feature>
<dbReference type="Gene3D" id="3.30.360.10">
    <property type="entry name" value="Dihydrodipicolinate Reductase, domain 2"/>
    <property type="match status" value="1"/>
</dbReference>
<dbReference type="InterPro" id="IPR000683">
    <property type="entry name" value="Gfo/Idh/MocA-like_OxRdtase_N"/>
</dbReference>